<evidence type="ECO:0000313" key="2">
    <source>
        <dbReference type="Proteomes" id="UP000235023"/>
    </source>
</evidence>
<dbReference type="EMBL" id="KZ559498">
    <property type="protein sequence ID" value="PLN86527.1"/>
    <property type="molecule type" value="Genomic_DNA"/>
</dbReference>
<proteinExistence type="predicted"/>
<reference evidence="2" key="1">
    <citation type="submission" date="2017-12" db="EMBL/GenBank/DDBJ databases">
        <authorList>
            <consortium name="DOE Joint Genome Institute"/>
            <person name="Mondo S.J."/>
            <person name="Kjaerbolling I."/>
            <person name="Vesth T.C."/>
            <person name="Frisvad J.C."/>
            <person name="Nybo J.L."/>
            <person name="Theobald S."/>
            <person name="Kuo A."/>
            <person name="Bowyer P."/>
            <person name="Matsuda Y."/>
            <person name="Lyhne E.K."/>
            <person name="Kogle M.E."/>
            <person name="Clum A."/>
            <person name="Lipzen A."/>
            <person name="Salamov A."/>
            <person name="Ngan C.Y."/>
            <person name="Daum C."/>
            <person name="Chiniquy J."/>
            <person name="Barry K."/>
            <person name="LaButti K."/>
            <person name="Haridas S."/>
            <person name="Simmons B.A."/>
            <person name="Magnuson J.K."/>
            <person name="Mortensen U.H."/>
            <person name="Larsen T.O."/>
            <person name="Grigoriev I.V."/>
            <person name="Baker S.E."/>
            <person name="Andersen M.R."/>
            <person name="Nordberg H.P."/>
            <person name="Cantor M.N."/>
            <person name="Hua S.X."/>
        </authorList>
    </citation>
    <scope>NUCLEOTIDE SEQUENCE [LARGE SCALE GENOMIC DNA]</scope>
    <source>
        <strain evidence="2">IBT 19404</strain>
    </source>
</reference>
<dbReference type="AlphaFoldDB" id="A0A2J5I916"/>
<name>A0A2J5I916_9EURO</name>
<evidence type="ECO:0000313" key="1">
    <source>
        <dbReference type="EMBL" id="PLN86527.1"/>
    </source>
</evidence>
<dbReference type="Proteomes" id="UP000235023">
    <property type="component" value="Unassembled WGS sequence"/>
</dbReference>
<dbReference type="OrthoDB" id="10465364at2759"/>
<gene>
    <name evidence="1" type="ORF">BDW42DRAFT_76695</name>
</gene>
<keyword evidence="2" id="KW-1185">Reference proteome</keyword>
<organism evidence="1 2">
    <name type="scientific">Aspergillus taichungensis</name>
    <dbReference type="NCBI Taxonomy" id="482145"/>
    <lineage>
        <taxon>Eukaryota</taxon>
        <taxon>Fungi</taxon>
        <taxon>Dikarya</taxon>
        <taxon>Ascomycota</taxon>
        <taxon>Pezizomycotina</taxon>
        <taxon>Eurotiomycetes</taxon>
        <taxon>Eurotiomycetidae</taxon>
        <taxon>Eurotiales</taxon>
        <taxon>Aspergillaceae</taxon>
        <taxon>Aspergillus</taxon>
        <taxon>Aspergillus subgen. Circumdati</taxon>
    </lineage>
</organism>
<protein>
    <submittedName>
        <fullName evidence="1">Uncharacterized protein</fullName>
    </submittedName>
</protein>
<accession>A0A2J5I916</accession>
<sequence length="97" mass="10516">MLYAVQHEANSDLGARCPLRCRTRANDREATLKVLTAGPAECQGGSPPIQPQRSRLHKIAQEAVLSKCCRPQPDFTHEDPGTTVADHAEIRASASPN</sequence>